<sequence length="307" mass="35419">MFRAYQHQFKIDHPNLPAEIGDDDENRPFRRSAYTREHKLAAIQFATNTYDRKSDGTLERVSRYYVSKRLRIHQAVITRWIQGKNRILATKRVMHFIYIANYIPPNASLQRMENGSTLASNSPASPKELEAAIQSWLQFNRRNTVIRPDSDCGIYRGIDMPTVGRFKLSEIANMDQTPLPFEFNDGQTYAKTGSKTVWVKEQRSGWDKRHATLQICVHADGLPHTKPLLIFRGKDGLGDFRRKAEYKLYTDGVPVIFNKKAYANGDVLKHWAREEYKWGSAFSPSDNKPRLLVLDAFSAHKKEADEI</sequence>
<organism evidence="1 2">
    <name type="scientific">Lachnellula arida</name>
    <dbReference type="NCBI Taxonomy" id="1316785"/>
    <lineage>
        <taxon>Eukaryota</taxon>
        <taxon>Fungi</taxon>
        <taxon>Dikarya</taxon>
        <taxon>Ascomycota</taxon>
        <taxon>Pezizomycotina</taxon>
        <taxon>Leotiomycetes</taxon>
        <taxon>Helotiales</taxon>
        <taxon>Lachnaceae</taxon>
        <taxon>Lachnellula</taxon>
    </lineage>
</organism>
<protein>
    <recommendedName>
        <fullName evidence="3">DDE-1 domain-containing protein</fullName>
    </recommendedName>
</protein>
<dbReference type="OrthoDB" id="5422788at2759"/>
<proteinExistence type="predicted"/>
<gene>
    <name evidence="1" type="ORF">LARI1_G009129</name>
</gene>
<dbReference type="AlphaFoldDB" id="A0A8T9B532"/>
<comment type="caution">
    <text evidence="1">The sequence shown here is derived from an EMBL/GenBank/DDBJ whole genome shotgun (WGS) entry which is preliminary data.</text>
</comment>
<keyword evidence="2" id="KW-1185">Reference proteome</keyword>
<evidence type="ECO:0008006" key="3">
    <source>
        <dbReference type="Google" id="ProtNLM"/>
    </source>
</evidence>
<evidence type="ECO:0000313" key="2">
    <source>
        <dbReference type="Proteomes" id="UP000469559"/>
    </source>
</evidence>
<accession>A0A8T9B532</accession>
<reference evidence="1 2" key="1">
    <citation type="submission" date="2018-05" db="EMBL/GenBank/DDBJ databases">
        <title>Whole genome sequencing for identification of molecular markers to develop diagnostic detection tools for the regulated plant pathogen Lachnellula willkommii.</title>
        <authorList>
            <person name="Giroux E."/>
            <person name="Bilodeau G."/>
        </authorList>
    </citation>
    <scope>NUCLEOTIDE SEQUENCE [LARGE SCALE GENOMIC DNA]</scope>
    <source>
        <strain evidence="1 2">CBS 203.66</strain>
    </source>
</reference>
<name>A0A8T9B532_9HELO</name>
<dbReference type="EMBL" id="QGMF01000675">
    <property type="protein sequence ID" value="TVY14491.1"/>
    <property type="molecule type" value="Genomic_DNA"/>
</dbReference>
<evidence type="ECO:0000313" key="1">
    <source>
        <dbReference type="EMBL" id="TVY14491.1"/>
    </source>
</evidence>
<dbReference type="Proteomes" id="UP000469559">
    <property type="component" value="Unassembled WGS sequence"/>
</dbReference>